<dbReference type="InterPro" id="IPR003773">
    <property type="entry name" value="Menaquinone_biosynth"/>
</dbReference>
<dbReference type="AlphaFoldDB" id="K7RGE2"/>
<dbReference type="HAMAP" id="MF_00995">
    <property type="entry name" value="MqnA"/>
    <property type="match status" value="1"/>
</dbReference>
<dbReference type="GO" id="GO:0016836">
    <property type="term" value="F:hydro-lyase activity"/>
    <property type="evidence" value="ECO:0007669"/>
    <property type="project" value="UniProtKB-UniRule"/>
</dbReference>
<comment type="catalytic activity">
    <reaction evidence="4">
        <text>chorismate = 3-[(1-carboxyvinyl)-oxy]benzoate + H2O</text>
        <dbReference type="Rhea" id="RHEA:40051"/>
        <dbReference type="ChEBI" id="CHEBI:15377"/>
        <dbReference type="ChEBI" id="CHEBI:29748"/>
        <dbReference type="ChEBI" id="CHEBI:76981"/>
        <dbReference type="EC" id="4.2.1.151"/>
    </reaction>
</comment>
<accession>K7RGE2</accession>
<comment type="pathway">
    <text evidence="1 4">Quinol/quinone metabolism; menaquinone biosynthesis.</text>
</comment>
<evidence type="ECO:0000313" key="6">
    <source>
        <dbReference type="Proteomes" id="UP000000211"/>
    </source>
</evidence>
<dbReference type="Pfam" id="PF02621">
    <property type="entry name" value="VitK2_biosynth"/>
    <property type="match status" value="1"/>
</dbReference>
<dbReference type="Proteomes" id="UP000000211">
    <property type="component" value="Chromosome"/>
</dbReference>
<sequence>MSYRLGFPPYANVAPLVRFLEGEGLEVVHAPPTALNRLLLEGEIGLSLASSFFYLTHQEALGLLPDFSVAVLGPVYSVNLFHKKPLSELRRVALTTESATSVALLKLLLEEAGARPEYRREEGGLELLEAYDGVLLIGDRAIRAYAGLLKALPETPHALPSAFGALEVTDLAMAWFRRTRLPFVFAVWAYRLEDPPPKAVVQALRRARRRGLAQLGEVARGEAERLGVHPALLEHYLWNFRYHLEEPDRLGLKAFAEALGLPFQPSFYSA</sequence>
<dbReference type="UniPathway" id="UPA00079"/>
<evidence type="ECO:0000256" key="4">
    <source>
        <dbReference type="HAMAP-Rule" id="MF_00995"/>
    </source>
</evidence>
<proteinExistence type="inferred from homology"/>
<dbReference type="HOGENOM" id="CLU_059898_0_0_0"/>
<dbReference type="RefSeq" id="WP_016328836.1">
    <property type="nucleotide sequence ID" value="NC_019386.1"/>
</dbReference>
<dbReference type="EC" id="4.2.1.151" evidence="4"/>
<dbReference type="OrthoDB" id="9810112at2"/>
<evidence type="ECO:0000313" key="5">
    <source>
        <dbReference type="EMBL" id="AFV75642.1"/>
    </source>
</evidence>
<keyword evidence="6" id="KW-1185">Reference proteome</keyword>
<organism evidence="5 6">
    <name type="scientific">Thermus oshimai JL-2</name>
    <dbReference type="NCBI Taxonomy" id="751945"/>
    <lineage>
        <taxon>Bacteria</taxon>
        <taxon>Thermotogati</taxon>
        <taxon>Deinococcota</taxon>
        <taxon>Deinococci</taxon>
        <taxon>Thermales</taxon>
        <taxon>Thermaceae</taxon>
        <taxon>Thermus</taxon>
    </lineage>
</organism>
<dbReference type="PANTHER" id="PTHR37690">
    <property type="entry name" value="CHORISMATE DEHYDRATASE"/>
    <property type="match status" value="1"/>
</dbReference>
<comment type="similarity">
    <text evidence="4">Belongs to the MqnA/MqnD family. MqnA subfamily.</text>
</comment>
<name>K7RGE2_THEOS</name>
<keyword evidence="3 4" id="KW-0456">Lyase</keyword>
<protein>
    <recommendedName>
        <fullName evidence="4">Chorismate dehydratase</fullName>
        <ecNumber evidence="4">4.2.1.151</ecNumber>
    </recommendedName>
    <alternativeName>
        <fullName evidence="4">Menaquinone biosynthetic enzyme MqnA</fullName>
    </alternativeName>
</protein>
<gene>
    <name evidence="4" type="primary">mqnA</name>
    <name evidence="5" type="ORF">Theos_0579</name>
</gene>
<evidence type="ECO:0000256" key="3">
    <source>
        <dbReference type="ARBA" id="ARBA00023239"/>
    </source>
</evidence>
<dbReference type="PANTHER" id="PTHR37690:SF1">
    <property type="entry name" value="CHORISMATE DEHYDRATASE"/>
    <property type="match status" value="1"/>
</dbReference>
<dbReference type="EMBL" id="CP003249">
    <property type="protein sequence ID" value="AFV75642.1"/>
    <property type="molecule type" value="Genomic_DNA"/>
</dbReference>
<dbReference type="STRING" id="751945.Theos_0579"/>
<dbReference type="InterPro" id="IPR030868">
    <property type="entry name" value="MqnA"/>
</dbReference>
<dbReference type="Gene3D" id="3.40.190.10">
    <property type="entry name" value="Periplasmic binding protein-like II"/>
    <property type="match status" value="2"/>
</dbReference>
<dbReference type="GO" id="GO:0009234">
    <property type="term" value="P:menaquinone biosynthetic process"/>
    <property type="evidence" value="ECO:0007669"/>
    <property type="project" value="UniProtKB-UniRule"/>
</dbReference>
<keyword evidence="2 4" id="KW-0474">Menaquinone biosynthesis</keyword>
<comment type="function">
    <text evidence="4">Catalyzes the dehydration of chorismate into 3-[(1-carboxyvinyl)oxy]benzoate, a step in the biosynthesis of menaquinone (MK, vitamin K2).</text>
</comment>
<dbReference type="CDD" id="cd13634">
    <property type="entry name" value="PBP2_Sco4506"/>
    <property type="match status" value="1"/>
</dbReference>
<evidence type="ECO:0000256" key="1">
    <source>
        <dbReference type="ARBA" id="ARBA00004863"/>
    </source>
</evidence>
<dbReference type="KEGG" id="tos:Theos_0579"/>
<evidence type="ECO:0000256" key="2">
    <source>
        <dbReference type="ARBA" id="ARBA00022428"/>
    </source>
</evidence>
<dbReference type="SUPFAM" id="SSF53850">
    <property type="entry name" value="Periplasmic binding protein-like II"/>
    <property type="match status" value="1"/>
</dbReference>
<reference evidence="5 6" key="1">
    <citation type="journal article" date="2013" name="Genome Announc.">
        <title>Whole Genome Sequencing of Thermus oshimai JL-2 and Thermus thermophilus JL-18, Incomplete Denitrifiers from the United States Great Basin.</title>
        <authorList>
            <person name="Murugapiran S.K."/>
            <person name="Huntemann M."/>
            <person name="Wei C.L."/>
            <person name="Han J."/>
            <person name="Detter J.C."/>
            <person name="Han C.S."/>
            <person name="Erkkila T.H."/>
            <person name="Teshima H."/>
            <person name="Chen A."/>
            <person name="Kyrpides N."/>
            <person name="Mavrommatis K."/>
            <person name="Markowitz V."/>
            <person name="Szeto E."/>
            <person name="Ivanova N."/>
            <person name="Pagani I."/>
            <person name="Lam J."/>
            <person name="McDonald A.I."/>
            <person name="Dodsworth J.A."/>
            <person name="Pati A."/>
            <person name="Goodwin L."/>
            <person name="Peters L."/>
            <person name="Pitluck S."/>
            <person name="Woyke T."/>
            <person name="Hedlund B.P."/>
        </authorList>
    </citation>
    <scope>NUCLEOTIDE SEQUENCE</scope>
    <source>
        <strain evidence="5 6">JL-2</strain>
    </source>
</reference>
<dbReference type="eggNOG" id="COG1427">
    <property type="taxonomic scope" value="Bacteria"/>
</dbReference>
<dbReference type="PATRIC" id="fig|751945.3.peg.565"/>